<evidence type="ECO:0000256" key="1">
    <source>
        <dbReference type="ARBA" id="ARBA00022500"/>
    </source>
</evidence>
<sequence length="159" mass="17127">MSLNEHVTIMLNSAIDSLKTVLPIPVVVDQPTLVTAPFNQETMSVLIGVTGNIRGRILFDGDEELFSQVGAAMFGMPISNEMLDSFAGELGNMIAGNLSTFVSQKGVTIDITPPTVIVGDTKLYGFDKALRLPVKLENIGTLTVVLMLELQKENNTFAV</sequence>
<dbReference type="Gene3D" id="3.40.1550.10">
    <property type="entry name" value="CheC-like"/>
    <property type="match status" value="1"/>
</dbReference>
<feature type="domain" description="Chemotaxis phosphatase CheX-like" evidence="2">
    <location>
        <begin position="44"/>
        <end position="120"/>
    </location>
</feature>
<evidence type="ECO:0000259" key="2">
    <source>
        <dbReference type="Pfam" id="PF13690"/>
    </source>
</evidence>
<gene>
    <name evidence="3" type="ORF">J2S08_001980</name>
</gene>
<reference evidence="3 4" key="1">
    <citation type="submission" date="2023-07" db="EMBL/GenBank/DDBJ databases">
        <title>Genomic Encyclopedia of Type Strains, Phase IV (KMG-IV): sequencing the most valuable type-strain genomes for metagenomic binning, comparative biology and taxonomic classification.</title>
        <authorList>
            <person name="Goeker M."/>
        </authorList>
    </citation>
    <scope>NUCLEOTIDE SEQUENCE [LARGE SCALE GENOMIC DNA]</scope>
    <source>
        <strain evidence="3 4">DSM 23837</strain>
    </source>
</reference>
<dbReference type="InterPro" id="IPR028976">
    <property type="entry name" value="CheC-like_sf"/>
</dbReference>
<dbReference type="PANTHER" id="PTHR39452">
    <property type="entry name" value="CHEY-P PHOSPHATASE CHEX"/>
    <property type="match status" value="1"/>
</dbReference>
<keyword evidence="1" id="KW-0145">Chemotaxis</keyword>
<protein>
    <submittedName>
        <fullName evidence="3">Chemotaxis protein CheX</fullName>
    </submittedName>
</protein>
<comment type="caution">
    <text evidence="3">The sequence shown here is derived from an EMBL/GenBank/DDBJ whole genome shotgun (WGS) entry which is preliminary data.</text>
</comment>
<accession>A0ABT9WSE1</accession>
<evidence type="ECO:0000313" key="4">
    <source>
        <dbReference type="Proteomes" id="UP001223586"/>
    </source>
</evidence>
<dbReference type="SUPFAM" id="SSF103039">
    <property type="entry name" value="CheC-like"/>
    <property type="match status" value="1"/>
</dbReference>
<organism evidence="3 4">
    <name type="scientific">Bacillus chungangensis</name>
    <dbReference type="NCBI Taxonomy" id="587633"/>
    <lineage>
        <taxon>Bacteria</taxon>
        <taxon>Bacillati</taxon>
        <taxon>Bacillota</taxon>
        <taxon>Bacilli</taxon>
        <taxon>Bacillales</taxon>
        <taxon>Bacillaceae</taxon>
        <taxon>Bacillus</taxon>
    </lineage>
</organism>
<dbReference type="CDD" id="cd17906">
    <property type="entry name" value="CheX"/>
    <property type="match status" value="1"/>
</dbReference>
<dbReference type="PANTHER" id="PTHR39452:SF1">
    <property type="entry name" value="CHEY-P PHOSPHATASE CHEX"/>
    <property type="match status" value="1"/>
</dbReference>
<dbReference type="Pfam" id="PF13690">
    <property type="entry name" value="CheX"/>
    <property type="match status" value="1"/>
</dbReference>
<name>A0ABT9WSE1_9BACI</name>
<dbReference type="Proteomes" id="UP001223586">
    <property type="component" value="Unassembled WGS sequence"/>
</dbReference>
<keyword evidence="4" id="KW-1185">Reference proteome</keyword>
<evidence type="ECO:0000313" key="3">
    <source>
        <dbReference type="EMBL" id="MDQ0176144.1"/>
    </source>
</evidence>
<dbReference type="RefSeq" id="WP_307229063.1">
    <property type="nucleotide sequence ID" value="NZ_JAUSTT010000010.1"/>
</dbReference>
<dbReference type="InterPro" id="IPR028051">
    <property type="entry name" value="CheX-like_dom"/>
</dbReference>
<proteinExistence type="predicted"/>
<dbReference type="EMBL" id="JAUSTT010000010">
    <property type="protein sequence ID" value="MDQ0176144.1"/>
    <property type="molecule type" value="Genomic_DNA"/>
</dbReference>
<dbReference type="InterPro" id="IPR038756">
    <property type="entry name" value="CheX-like"/>
</dbReference>